<evidence type="ECO:0000256" key="12">
    <source>
        <dbReference type="SAM" id="MobiDB-lite"/>
    </source>
</evidence>
<dbReference type="EMBL" id="JARZHI010000105">
    <property type="protein sequence ID" value="MDI1437081.1"/>
    <property type="molecule type" value="Genomic_DNA"/>
</dbReference>
<organism evidence="14 15">
    <name type="scientific">Polyangium sorediatum</name>
    <dbReference type="NCBI Taxonomy" id="889274"/>
    <lineage>
        <taxon>Bacteria</taxon>
        <taxon>Pseudomonadati</taxon>
        <taxon>Myxococcota</taxon>
        <taxon>Polyangia</taxon>
        <taxon>Polyangiales</taxon>
        <taxon>Polyangiaceae</taxon>
        <taxon>Polyangium</taxon>
    </lineage>
</organism>
<keyword evidence="4 11" id="KW-0235">DNA replication</keyword>
<dbReference type="NCBIfam" id="NF004046">
    <property type="entry name" value="PRK05563.1"/>
    <property type="match status" value="1"/>
</dbReference>
<evidence type="ECO:0000256" key="7">
    <source>
        <dbReference type="ARBA" id="ARBA00022833"/>
    </source>
</evidence>
<comment type="subunit">
    <text evidence="11">DNA polymerase III contains a core (composed of alpha, epsilon and theta chains) that associates with a tau subunit. This core dimerizes to form the POLIII' complex. PolIII' associates with the gamma complex (composed of gamma, delta, delta', psi and chi chains) and with the beta chain to form the complete DNA polymerase III complex.</text>
</comment>
<dbReference type="Pfam" id="PF22608">
    <property type="entry name" value="DNAX_ATPase_lid"/>
    <property type="match status" value="1"/>
</dbReference>
<feature type="domain" description="AAA+ ATPase" evidence="13">
    <location>
        <begin position="37"/>
        <end position="179"/>
    </location>
</feature>
<comment type="similarity">
    <text evidence="1 11">Belongs to the DnaX/STICHEL family.</text>
</comment>
<proteinExistence type="inferred from homology"/>
<dbReference type="Gene3D" id="3.40.50.300">
    <property type="entry name" value="P-loop containing nucleotide triphosphate hydrolases"/>
    <property type="match status" value="1"/>
</dbReference>
<dbReference type="Pfam" id="PF12169">
    <property type="entry name" value="DNA_pol3_gamma3"/>
    <property type="match status" value="1"/>
</dbReference>
<dbReference type="InterPro" id="IPR045085">
    <property type="entry name" value="HLD_clamp_pol_III_gamma_tau"/>
</dbReference>
<dbReference type="InterPro" id="IPR008921">
    <property type="entry name" value="DNA_pol3_clamp-load_cplx_C"/>
</dbReference>
<evidence type="ECO:0000256" key="9">
    <source>
        <dbReference type="ARBA" id="ARBA00022932"/>
    </source>
</evidence>
<comment type="caution">
    <text evidence="14">The sequence shown here is derived from an EMBL/GenBank/DDBJ whole genome shotgun (WGS) entry which is preliminary data.</text>
</comment>
<keyword evidence="15" id="KW-1185">Reference proteome</keyword>
<gene>
    <name evidence="11 14" type="primary">dnaX</name>
    <name evidence="14" type="ORF">QHF89_46675</name>
</gene>
<dbReference type="Proteomes" id="UP001160301">
    <property type="component" value="Unassembled WGS sequence"/>
</dbReference>
<dbReference type="CDD" id="cd00009">
    <property type="entry name" value="AAA"/>
    <property type="match status" value="1"/>
</dbReference>
<dbReference type="Pfam" id="PF13177">
    <property type="entry name" value="DNA_pol3_delta2"/>
    <property type="match status" value="1"/>
</dbReference>
<feature type="compositionally biased region" description="Low complexity" evidence="12">
    <location>
        <begin position="411"/>
        <end position="432"/>
    </location>
</feature>
<evidence type="ECO:0000256" key="3">
    <source>
        <dbReference type="ARBA" id="ARBA00022695"/>
    </source>
</evidence>
<feature type="compositionally biased region" description="Gly residues" evidence="12">
    <location>
        <begin position="385"/>
        <end position="410"/>
    </location>
</feature>
<keyword evidence="5" id="KW-0479">Metal-binding</keyword>
<protein>
    <recommendedName>
        <fullName evidence="11">DNA polymerase III subunit gamma/tau</fullName>
        <ecNumber evidence="11">2.7.7.7</ecNumber>
    </recommendedName>
</protein>
<dbReference type="SUPFAM" id="SSF52540">
    <property type="entry name" value="P-loop containing nucleoside triphosphate hydrolases"/>
    <property type="match status" value="1"/>
</dbReference>
<dbReference type="GO" id="GO:0003887">
    <property type="term" value="F:DNA-directed DNA polymerase activity"/>
    <property type="evidence" value="ECO:0007669"/>
    <property type="project" value="UniProtKB-EC"/>
</dbReference>
<dbReference type="Gene3D" id="1.10.8.60">
    <property type="match status" value="1"/>
</dbReference>
<dbReference type="InterPro" id="IPR050238">
    <property type="entry name" value="DNA_Rep/Repair_Clamp_Loader"/>
</dbReference>
<dbReference type="RefSeq" id="WP_136966282.1">
    <property type="nucleotide sequence ID" value="NZ_JARZHI010000105.1"/>
</dbReference>
<keyword evidence="8 11" id="KW-0067">ATP-binding</keyword>
<dbReference type="InterPro" id="IPR022754">
    <property type="entry name" value="DNA_pol_III_gamma-3"/>
</dbReference>
<evidence type="ECO:0000256" key="8">
    <source>
        <dbReference type="ARBA" id="ARBA00022840"/>
    </source>
</evidence>
<comment type="function">
    <text evidence="11">DNA polymerase III is a complex, multichain enzyme responsible for most of the replicative synthesis in bacteria. This DNA polymerase also exhibits 3' to 5' exonuclease activity.</text>
</comment>
<feature type="region of interest" description="Disordered" evidence="12">
    <location>
        <begin position="384"/>
        <end position="452"/>
    </location>
</feature>
<comment type="catalytic activity">
    <reaction evidence="10 11">
        <text>DNA(n) + a 2'-deoxyribonucleoside 5'-triphosphate = DNA(n+1) + diphosphate</text>
        <dbReference type="Rhea" id="RHEA:22508"/>
        <dbReference type="Rhea" id="RHEA-COMP:17339"/>
        <dbReference type="Rhea" id="RHEA-COMP:17340"/>
        <dbReference type="ChEBI" id="CHEBI:33019"/>
        <dbReference type="ChEBI" id="CHEBI:61560"/>
        <dbReference type="ChEBI" id="CHEBI:173112"/>
        <dbReference type="EC" id="2.7.7.7"/>
    </reaction>
</comment>
<accession>A0ABT6P8Z2</accession>
<dbReference type="Gene3D" id="1.20.272.10">
    <property type="match status" value="1"/>
</dbReference>
<dbReference type="EC" id="2.7.7.7" evidence="11"/>
<dbReference type="InterPro" id="IPR027417">
    <property type="entry name" value="P-loop_NTPase"/>
</dbReference>
<dbReference type="PANTHER" id="PTHR11669">
    <property type="entry name" value="REPLICATION FACTOR C / DNA POLYMERASE III GAMMA-TAU SUBUNIT"/>
    <property type="match status" value="1"/>
</dbReference>
<evidence type="ECO:0000256" key="1">
    <source>
        <dbReference type="ARBA" id="ARBA00006360"/>
    </source>
</evidence>
<keyword evidence="7" id="KW-0862">Zinc</keyword>
<name>A0ABT6P8Z2_9BACT</name>
<evidence type="ECO:0000256" key="11">
    <source>
        <dbReference type="RuleBase" id="RU364063"/>
    </source>
</evidence>
<evidence type="ECO:0000256" key="2">
    <source>
        <dbReference type="ARBA" id="ARBA00022679"/>
    </source>
</evidence>
<evidence type="ECO:0000256" key="4">
    <source>
        <dbReference type="ARBA" id="ARBA00022705"/>
    </source>
</evidence>
<reference evidence="14 15" key="1">
    <citation type="submission" date="2023-04" db="EMBL/GenBank/DDBJ databases">
        <title>The genome sequence of Polyangium sorediatum DSM14670.</title>
        <authorList>
            <person name="Zhang X."/>
        </authorList>
    </citation>
    <scope>NUCLEOTIDE SEQUENCE [LARGE SCALE GENOMIC DNA]</scope>
    <source>
        <strain evidence="14 15">DSM 14670</strain>
    </source>
</reference>
<keyword evidence="3 11" id="KW-0548">Nucleotidyltransferase</keyword>
<evidence type="ECO:0000256" key="6">
    <source>
        <dbReference type="ARBA" id="ARBA00022741"/>
    </source>
</evidence>
<dbReference type="CDD" id="cd18137">
    <property type="entry name" value="HLD_clamp_pol_III_gamma_tau"/>
    <property type="match status" value="1"/>
</dbReference>
<evidence type="ECO:0000313" key="14">
    <source>
        <dbReference type="EMBL" id="MDI1437081.1"/>
    </source>
</evidence>
<evidence type="ECO:0000256" key="5">
    <source>
        <dbReference type="ARBA" id="ARBA00022723"/>
    </source>
</evidence>
<evidence type="ECO:0000259" key="13">
    <source>
        <dbReference type="SMART" id="SM00382"/>
    </source>
</evidence>
<evidence type="ECO:0000313" key="15">
    <source>
        <dbReference type="Proteomes" id="UP001160301"/>
    </source>
</evidence>
<feature type="compositionally biased region" description="Low complexity" evidence="12">
    <location>
        <begin position="439"/>
        <end position="452"/>
    </location>
</feature>
<evidence type="ECO:0000256" key="10">
    <source>
        <dbReference type="ARBA" id="ARBA00049244"/>
    </source>
</evidence>
<dbReference type="InterPro" id="IPR012763">
    <property type="entry name" value="DNA_pol_III_sug/sutau_N"/>
</dbReference>
<keyword evidence="9 11" id="KW-0239">DNA-directed DNA polymerase</keyword>
<keyword evidence="6 11" id="KW-0547">Nucleotide-binding</keyword>
<dbReference type="InterPro" id="IPR003593">
    <property type="entry name" value="AAA+_ATPase"/>
</dbReference>
<sequence>MSYVVLARKYRPQSFEDLVGQGHVSTTLENAIAKNRVAHAFLFTGVRGVGKTTSARILAKSLNCVKGPTSKPCQACAPCKEITVGSDVDVQEIDGASYTGVDDVRKLQESLPYRPSRDRFKIFIVDEVHMLSNNAWNAFLKTLEEPPPHVKFIFATTEVHKIPVTILSRCQRYDFKLISALSITARLRFVLDQEGVAFEDAALSIIAREAAGSMRDAMSLLDQVLAWVGVDGDKLTAEGVARVLGVADRSVLHGLAAALVDGDAETCLRTVSDLAHQGYDLPHVARDFLAHLRDLVVAKVSADPTGLLDLADSELTDVKTLAARADADDLARLHQGFSRSYDDITRSGQPRAALEMTLVRLSRRPPLLPVDELLRRIGDMERRLLGGGGGAPGASGGAGQGRPMQGGGAPPGQRRASASEASSSSPAPSASSPVPPPGSQVAPAPSRVAPAPSWVASAPSQVASAPSQVAPAPSRVAPAPSQFAPAPSQFAPAPSQFASAPSQFASAPSQVAPAPSQVAPAPSQVAPAPSRVAPTPSWVAPAPSQVAPAPSRPPPANGAAYTNGAAPTNGAGRMAAPSASDLATFRAVIELVRAKRAPLASVLEHAALLRIGPDGLALGFEDNSFLGKQAQDPVAKEAIRAALAAHFGGTPEVTFETLRPQSGAVTVAQIDGADRRARLDNARRAIADHPLVTAAIELLGAELRDVRLGHEDAAAAERMSTR</sequence>
<dbReference type="PANTHER" id="PTHR11669:SF0">
    <property type="entry name" value="PROTEIN STICHEL-LIKE 2"/>
    <property type="match status" value="1"/>
</dbReference>
<dbReference type="SMART" id="SM00382">
    <property type="entry name" value="AAA"/>
    <property type="match status" value="1"/>
</dbReference>
<dbReference type="SUPFAM" id="SSF48019">
    <property type="entry name" value="post-AAA+ oligomerization domain-like"/>
    <property type="match status" value="1"/>
</dbReference>
<feature type="compositionally biased region" description="Low complexity" evidence="12">
    <location>
        <begin position="466"/>
        <end position="549"/>
    </location>
</feature>
<keyword evidence="2 11" id="KW-0808">Transferase</keyword>
<dbReference type="NCBIfam" id="TIGR02397">
    <property type="entry name" value="dnaX_nterm"/>
    <property type="match status" value="1"/>
</dbReference>
<feature type="region of interest" description="Disordered" evidence="12">
    <location>
        <begin position="466"/>
        <end position="565"/>
    </location>
</feature>